<dbReference type="AlphaFoldDB" id="A0A6H1WQC2"/>
<proteinExistence type="predicted"/>
<dbReference type="Gene3D" id="3.20.20.370">
    <property type="entry name" value="Glycoside hydrolase/deacetylase"/>
    <property type="match status" value="1"/>
</dbReference>
<dbReference type="CDD" id="cd10936">
    <property type="entry name" value="CE4_DAC2"/>
    <property type="match status" value="1"/>
</dbReference>
<dbReference type="GO" id="GO:0005975">
    <property type="term" value="P:carbohydrate metabolic process"/>
    <property type="evidence" value="ECO:0007669"/>
    <property type="project" value="InterPro"/>
</dbReference>
<sequence length="210" mass="24210">MGQRPRLERAFFKLGLRLNFSFLPKAPFTARLAREAHERGFTVLVHLPMEAENGINPGPEALLVSMGEKEIRLKTQQLIALVPFAEGVNQHMGSLFSQDPLRMNWVMQEIKNKGMFFVDSKTTPHSVAPFVAEYLKIPFAQRDVFLDNNFKKEALENEFKHMLKRAREKGRLVVIAHPHPQTLELLRRHRQELLSEVRLVSIKDLVEVPP</sequence>
<gene>
    <name evidence="1" type="ORF">FVE67_00385</name>
</gene>
<evidence type="ECO:0000313" key="1">
    <source>
        <dbReference type="EMBL" id="QJA05336.1"/>
    </source>
</evidence>
<dbReference type="KEGG" id="tmai:FVE67_00385"/>
<dbReference type="PANTHER" id="PTHR30105">
    <property type="entry name" value="UNCHARACTERIZED YIBQ-RELATED"/>
    <property type="match status" value="1"/>
</dbReference>
<dbReference type="InterPro" id="IPR011330">
    <property type="entry name" value="Glyco_hydro/deAcase_b/a-brl"/>
</dbReference>
<organism evidence="1 2">
    <name type="scientific">Thermosulfurimonas marina</name>
    <dbReference type="NCBI Taxonomy" id="2047767"/>
    <lineage>
        <taxon>Bacteria</taxon>
        <taxon>Pseudomonadati</taxon>
        <taxon>Thermodesulfobacteriota</taxon>
        <taxon>Thermodesulfobacteria</taxon>
        <taxon>Thermodesulfobacteriales</taxon>
        <taxon>Thermodesulfobacteriaceae</taxon>
        <taxon>Thermosulfurimonas</taxon>
    </lineage>
</organism>
<dbReference type="InterPro" id="IPR006837">
    <property type="entry name" value="Divergent_DAC"/>
</dbReference>
<reference evidence="1 2" key="1">
    <citation type="submission" date="2019-08" db="EMBL/GenBank/DDBJ databases">
        <title>Complete genome sequence of Thermosulfurimonas marina SU872T, an anaerobic thermophilic chemolithoautotrophic bacterium isolated from a shallow marine hydrothermal vent.</title>
        <authorList>
            <person name="Allioux M."/>
            <person name="Jebbar M."/>
            <person name="Slobodkina G."/>
            <person name="Slobodkin A."/>
            <person name="Moalic Y."/>
            <person name="Frolova A."/>
            <person name="Shao Z."/>
            <person name="Alain K."/>
        </authorList>
    </citation>
    <scope>NUCLEOTIDE SEQUENCE [LARGE SCALE GENOMIC DNA]</scope>
    <source>
        <strain evidence="1 2">SU872</strain>
    </source>
</reference>
<dbReference type="Pfam" id="PF04748">
    <property type="entry name" value="Polysacc_deac_2"/>
    <property type="match status" value="1"/>
</dbReference>
<dbReference type="SUPFAM" id="SSF88713">
    <property type="entry name" value="Glycoside hydrolase/deacetylase"/>
    <property type="match status" value="1"/>
</dbReference>
<dbReference type="PANTHER" id="PTHR30105:SF2">
    <property type="entry name" value="DIVERGENT POLYSACCHARIDE DEACETYLASE SUPERFAMILY"/>
    <property type="match status" value="1"/>
</dbReference>
<evidence type="ECO:0000313" key="2">
    <source>
        <dbReference type="Proteomes" id="UP000501253"/>
    </source>
</evidence>
<dbReference type="EMBL" id="CP042909">
    <property type="protein sequence ID" value="QJA05336.1"/>
    <property type="molecule type" value="Genomic_DNA"/>
</dbReference>
<name>A0A6H1WQC2_9BACT</name>
<protein>
    <submittedName>
        <fullName evidence="1">Divergent polysaccharide deacetylase family protein</fullName>
    </submittedName>
</protein>
<dbReference type="Proteomes" id="UP000501253">
    <property type="component" value="Chromosome"/>
</dbReference>
<keyword evidence="2" id="KW-1185">Reference proteome</keyword>
<accession>A0A6H1WQC2</accession>